<evidence type="ECO:0000256" key="2">
    <source>
        <dbReference type="ARBA" id="ARBA00005582"/>
    </source>
</evidence>
<feature type="domain" description="Nudix hydrolase" evidence="7">
    <location>
        <begin position="17"/>
        <end position="161"/>
    </location>
</feature>
<dbReference type="PANTHER" id="PTHR43046:SF12">
    <property type="entry name" value="GDP-MANNOSE MANNOSYL HYDROLASE"/>
    <property type="match status" value="1"/>
</dbReference>
<dbReference type="SUPFAM" id="SSF55811">
    <property type="entry name" value="Nudix"/>
    <property type="match status" value="1"/>
</dbReference>
<dbReference type="PANTHER" id="PTHR43046">
    <property type="entry name" value="GDP-MANNOSE MANNOSYL HYDROLASE"/>
    <property type="match status" value="1"/>
</dbReference>
<evidence type="ECO:0000256" key="5">
    <source>
        <dbReference type="RuleBase" id="RU003476"/>
    </source>
</evidence>
<keyword evidence="3 5" id="KW-0378">Hydrolase</keyword>
<sequence length="191" mass="20581">MPHSTSGVPAPANRPRVRRRTARLLVVDEADRVLLFRDSDLGLNPVPHWWMTPGGGVDPGESDLEAAVRELHEETGLAVDAGALFGPVATRRVVHGYSDVIVDQDEVFFGVRTTGFAPDSSGYTEEEAACIVATEWLTRDDVTAASEPVWPAELVMLWDHWEAMTGDPGLAGLALPDTEESTVPSEGPQPA</sequence>
<organism evidence="8 9">
    <name type="scientific">Phycicoccus elongatus Lp2</name>
    <dbReference type="NCBI Taxonomy" id="1193181"/>
    <lineage>
        <taxon>Bacteria</taxon>
        <taxon>Bacillati</taxon>
        <taxon>Actinomycetota</taxon>
        <taxon>Actinomycetes</taxon>
        <taxon>Micrococcales</taxon>
        <taxon>Intrasporangiaceae</taxon>
        <taxon>Phycicoccus</taxon>
    </lineage>
</organism>
<evidence type="ECO:0000256" key="4">
    <source>
        <dbReference type="ARBA" id="ARBA00022842"/>
    </source>
</evidence>
<dbReference type="Pfam" id="PF00293">
    <property type="entry name" value="NUDIX"/>
    <property type="match status" value="1"/>
</dbReference>
<keyword evidence="9" id="KW-1185">Reference proteome</keyword>
<dbReference type="CDD" id="cd04685">
    <property type="entry name" value="NUDIX_Hydrolase"/>
    <property type="match status" value="1"/>
</dbReference>
<feature type="region of interest" description="Disordered" evidence="6">
    <location>
        <begin position="169"/>
        <end position="191"/>
    </location>
</feature>
<evidence type="ECO:0000256" key="6">
    <source>
        <dbReference type="SAM" id="MobiDB-lite"/>
    </source>
</evidence>
<dbReference type="PROSITE" id="PS51462">
    <property type="entry name" value="NUDIX"/>
    <property type="match status" value="1"/>
</dbReference>
<dbReference type="HOGENOM" id="CLU_100874_2_0_11"/>
<keyword evidence="4" id="KW-0460">Magnesium</keyword>
<comment type="caution">
    <text evidence="8">The sequence shown here is derived from an EMBL/GenBank/DDBJ whole genome shotgun (WGS) entry which is preliminary data.</text>
</comment>
<dbReference type="AlphaFoldDB" id="N0E4N9"/>
<evidence type="ECO:0000256" key="1">
    <source>
        <dbReference type="ARBA" id="ARBA00001946"/>
    </source>
</evidence>
<gene>
    <name evidence="8" type="ORF">BN10_680061</name>
</gene>
<dbReference type="RefSeq" id="WP_010850678.1">
    <property type="nucleotide sequence ID" value="NZ_HF570956.1"/>
</dbReference>
<reference evidence="8 9" key="1">
    <citation type="journal article" date="2013" name="ISME J.">
        <title>A metabolic model for members of the genus Tetrasphaera involved in enhanced biological phosphorus removal.</title>
        <authorList>
            <person name="Kristiansen R."/>
            <person name="Nguyen H.T.T."/>
            <person name="Saunders A.M."/>
            <person name="Nielsen J.L."/>
            <person name="Wimmer R."/>
            <person name="Le V.Q."/>
            <person name="McIlroy S.J."/>
            <person name="Petrovski S."/>
            <person name="Seviour R.J."/>
            <person name="Calteau A."/>
            <person name="Nielsen K.L."/>
            <person name="Nielsen P.H."/>
        </authorList>
    </citation>
    <scope>NUCLEOTIDE SEQUENCE [LARGE SCALE GENOMIC DNA]</scope>
    <source>
        <strain evidence="8 9">Lp2</strain>
    </source>
</reference>
<evidence type="ECO:0000313" key="8">
    <source>
        <dbReference type="EMBL" id="CCH70835.1"/>
    </source>
</evidence>
<dbReference type="EMBL" id="CAIZ01000139">
    <property type="protein sequence ID" value="CCH70835.1"/>
    <property type="molecule type" value="Genomic_DNA"/>
</dbReference>
<dbReference type="Gene3D" id="3.90.79.10">
    <property type="entry name" value="Nucleoside Triphosphate Pyrophosphohydrolase"/>
    <property type="match status" value="1"/>
</dbReference>
<dbReference type="InterPro" id="IPR015797">
    <property type="entry name" value="NUDIX_hydrolase-like_dom_sf"/>
</dbReference>
<dbReference type="InterPro" id="IPR000086">
    <property type="entry name" value="NUDIX_hydrolase_dom"/>
</dbReference>
<evidence type="ECO:0000259" key="7">
    <source>
        <dbReference type="PROSITE" id="PS51462"/>
    </source>
</evidence>
<evidence type="ECO:0000256" key="3">
    <source>
        <dbReference type="ARBA" id="ARBA00022801"/>
    </source>
</evidence>
<dbReference type="STRING" id="1193181.BN10_680061"/>
<dbReference type="Proteomes" id="UP000013167">
    <property type="component" value="Unassembled WGS sequence"/>
</dbReference>
<dbReference type="GO" id="GO:0016787">
    <property type="term" value="F:hydrolase activity"/>
    <property type="evidence" value="ECO:0007669"/>
    <property type="project" value="UniProtKB-KW"/>
</dbReference>
<comment type="cofactor">
    <cofactor evidence="1">
        <name>Mg(2+)</name>
        <dbReference type="ChEBI" id="CHEBI:18420"/>
    </cofactor>
</comment>
<comment type="similarity">
    <text evidence="2 5">Belongs to the Nudix hydrolase family.</text>
</comment>
<dbReference type="PRINTS" id="PR00502">
    <property type="entry name" value="NUDIXFAMILY"/>
</dbReference>
<name>N0E4N9_9MICO</name>
<proteinExistence type="inferred from homology"/>
<dbReference type="PROSITE" id="PS00893">
    <property type="entry name" value="NUDIX_BOX"/>
    <property type="match status" value="1"/>
</dbReference>
<evidence type="ECO:0000313" key="9">
    <source>
        <dbReference type="Proteomes" id="UP000013167"/>
    </source>
</evidence>
<dbReference type="InterPro" id="IPR020084">
    <property type="entry name" value="NUDIX_hydrolase_CS"/>
</dbReference>
<dbReference type="InterPro" id="IPR020476">
    <property type="entry name" value="Nudix_hydrolase"/>
</dbReference>
<protein>
    <recommendedName>
        <fullName evidence="7">Nudix hydrolase domain-containing protein</fullName>
    </recommendedName>
</protein>
<accession>N0E4N9</accession>
<dbReference type="eggNOG" id="COG0494">
    <property type="taxonomic scope" value="Bacteria"/>
</dbReference>